<reference evidence="1" key="3">
    <citation type="submission" date="2018-07" db="EMBL/GenBank/DDBJ databases">
        <title>WGS assembly of Glycine max.</title>
        <authorList>
            <person name="Schmutz J."/>
            <person name="Cannon S."/>
            <person name="Schlueter J."/>
            <person name="Ma J."/>
            <person name="Mitros T."/>
            <person name="Nelson W."/>
            <person name="Hyten D."/>
            <person name="Song Q."/>
            <person name="Thelen J."/>
            <person name="Cheng J."/>
            <person name="Xu D."/>
            <person name="Hellsten U."/>
            <person name="May G."/>
            <person name="Yu Y."/>
            <person name="Sakurai T."/>
            <person name="Umezawa T."/>
            <person name="Bhattacharyya M."/>
            <person name="Sandhu D."/>
            <person name="Valliyodan B."/>
            <person name="Lindquist E."/>
            <person name="Peto M."/>
            <person name="Grant D."/>
            <person name="Shu S."/>
            <person name="Goodstein D."/>
            <person name="Barry K."/>
            <person name="Futrell-Griggs M."/>
            <person name="Abernathy B."/>
            <person name="Du J."/>
            <person name="Tian Z."/>
            <person name="Zhu L."/>
            <person name="Gill N."/>
            <person name="Joshi T."/>
            <person name="Libault M."/>
            <person name="Sethuraman A."/>
            <person name="Zhang X."/>
            <person name="Shinozaki K."/>
            <person name="Nguyen H."/>
            <person name="Wing R."/>
            <person name="Cregan P."/>
            <person name="Specht J."/>
            <person name="Grimwood J."/>
            <person name="Rokhsar D."/>
            <person name="Stacey G."/>
            <person name="Shoemaker R."/>
            <person name="Jackson S."/>
        </authorList>
    </citation>
    <scope>NUCLEOTIDE SEQUENCE</scope>
    <source>
        <tissue evidence="1">Callus</tissue>
    </source>
</reference>
<reference evidence="1 2" key="1">
    <citation type="journal article" date="2010" name="Nature">
        <title>Genome sequence of the palaeopolyploid soybean.</title>
        <authorList>
            <person name="Schmutz J."/>
            <person name="Cannon S.B."/>
            <person name="Schlueter J."/>
            <person name="Ma J."/>
            <person name="Mitros T."/>
            <person name="Nelson W."/>
            <person name="Hyten D.L."/>
            <person name="Song Q."/>
            <person name="Thelen J.J."/>
            <person name="Cheng J."/>
            <person name="Xu D."/>
            <person name="Hellsten U."/>
            <person name="May G.D."/>
            <person name="Yu Y."/>
            <person name="Sakurai T."/>
            <person name="Umezawa T."/>
            <person name="Bhattacharyya M.K."/>
            <person name="Sandhu D."/>
            <person name="Valliyodan B."/>
            <person name="Lindquist E."/>
            <person name="Peto M."/>
            <person name="Grant D."/>
            <person name="Shu S."/>
            <person name="Goodstein D."/>
            <person name="Barry K."/>
            <person name="Futrell-Griggs M."/>
            <person name="Abernathy B."/>
            <person name="Du J."/>
            <person name="Tian Z."/>
            <person name="Zhu L."/>
            <person name="Gill N."/>
            <person name="Joshi T."/>
            <person name="Libault M."/>
            <person name="Sethuraman A."/>
            <person name="Zhang X.-C."/>
            <person name="Shinozaki K."/>
            <person name="Nguyen H.T."/>
            <person name="Wing R.A."/>
            <person name="Cregan P."/>
            <person name="Specht J."/>
            <person name="Grimwood J."/>
            <person name="Rokhsar D."/>
            <person name="Stacey G."/>
            <person name="Shoemaker R.C."/>
            <person name="Jackson S.A."/>
        </authorList>
    </citation>
    <scope>NUCLEOTIDE SEQUENCE</scope>
    <source>
        <strain evidence="2">cv. Williams 82</strain>
        <tissue evidence="1">Callus</tissue>
    </source>
</reference>
<reference evidence="2" key="2">
    <citation type="submission" date="2018-02" db="UniProtKB">
        <authorList>
            <consortium name="EnsemblPlants"/>
        </authorList>
    </citation>
    <scope>IDENTIFICATION</scope>
    <source>
        <strain evidence="2">Williams 82</strain>
    </source>
</reference>
<evidence type="ECO:0000313" key="2">
    <source>
        <dbReference type="EnsemblPlants" id="KRH66840"/>
    </source>
</evidence>
<protein>
    <submittedName>
        <fullName evidence="1 2">Uncharacterized protein</fullName>
    </submittedName>
</protein>
<dbReference type="EMBL" id="CM000836">
    <property type="protein sequence ID" value="KRH66840.1"/>
    <property type="molecule type" value="Genomic_DNA"/>
</dbReference>
<dbReference type="EnsemblPlants" id="KRH66840">
    <property type="protein sequence ID" value="KRH66840"/>
    <property type="gene ID" value="GLYMA_03G132100"/>
</dbReference>
<evidence type="ECO:0000313" key="1">
    <source>
        <dbReference type="EMBL" id="KRH66840.1"/>
    </source>
</evidence>
<evidence type="ECO:0000313" key="3">
    <source>
        <dbReference type="Proteomes" id="UP000008827"/>
    </source>
</evidence>
<sequence>MISSYLYANISQKHLHLVFKTHNSQMCTSTFPLSSFFNSHPLKETKTMFLVRFLVRTLAKYNLQTPCKVFFSIVLCRKALLPK</sequence>
<name>A0A0R0KQ84_SOYBN</name>
<accession>A0A0R0KQ84</accession>
<organism evidence="1">
    <name type="scientific">Glycine max</name>
    <name type="common">Soybean</name>
    <name type="synonym">Glycine hispida</name>
    <dbReference type="NCBI Taxonomy" id="3847"/>
    <lineage>
        <taxon>Eukaryota</taxon>
        <taxon>Viridiplantae</taxon>
        <taxon>Streptophyta</taxon>
        <taxon>Embryophyta</taxon>
        <taxon>Tracheophyta</taxon>
        <taxon>Spermatophyta</taxon>
        <taxon>Magnoliopsida</taxon>
        <taxon>eudicotyledons</taxon>
        <taxon>Gunneridae</taxon>
        <taxon>Pentapetalae</taxon>
        <taxon>rosids</taxon>
        <taxon>fabids</taxon>
        <taxon>Fabales</taxon>
        <taxon>Fabaceae</taxon>
        <taxon>Papilionoideae</taxon>
        <taxon>50 kb inversion clade</taxon>
        <taxon>NPAAA clade</taxon>
        <taxon>indigoferoid/millettioid clade</taxon>
        <taxon>Phaseoleae</taxon>
        <taxon>Glycine</taxon>
        <taxon>Glycine subgen. Soja</taxon>
    </lineage>
</organism>
<dbReference type="Proteomes" id="UP000008827">
    <property type="component" value="Chromosome 3"/>
</dbReference>
<proteinExistence type="predicted"/>
<keyword evidence="3" id="KW-1185">Reference proteome</keyword>
<dbReference type="Gramene" id="KRH66840">
    <property type="protein sequence ID" value="KRH66840"/>
    <property type="gene ID" value="GLYMA_03G132100"/>
</dbReference>
<dbReference type="AlphaFoldDB" id="A0A0R0KQ84"/>
<dbReference type="SMR" id="A0A0R0KQ84"/>
<gene>
    <name evidence="1" type="ORF">GLYMA_03G132100</name>
</gene>
<dbReference type="InParanoid" id="A0A0R0KQ84"/>